<keyword evidence="3" id="KW-1185">Reference proteome</keyword>
<feature type="region of interest" description="Disordered" evidence="1">
    <location>
        <begin position="517"/>
        <end position="539"/>
    </location>
</feature>
<dbReference type="Proteomes" id="UP001595891">
    <property type="component" value="Unassembled WGS sequence"/>
</dbReference>
<proteinExistence type="predicted"/>
<feature type="region of interest" description="Disordered" evidence="1">
    <location>
        <begin position="300"/>
        <end position="329"/>
    </location>
</feature>
<evidence type="ECO:0000313" key="3">
    <source>
        <dbReference type="Proteomes" id="UP001595891"/>
    </source>
</evidence>
<evidence type="ECO:0000313" key="2">
    <source>
        <dbReference type="EMBL" id="MFC4586683.1"/>
    </source>
</evidence>
<accession>A0ABV9EBH4</accession>
<dbReference type="RefSeq" id="WP_262842403.1">
    <property type="nucleotide sequence ID" value="NZ_JANZYP010000011.1"/>
</dbReference>
<protein>
    <submittedName>
        <fullName evidence="2">Uncharacterized protein</fullName>
    </submittedName>
</protein>
<evidence type="ECO:0000256" key="1">
    <source>
        <dbReference type="SAM" id="MobiDB-lite"/>
    </source>
</evidence>
<name>A0ABV9EBH4_9ACTN</name>
<organism evidence="2 3">
    <name type="scientific">Sphaerisporangium corydalis</name>
    <dbReference type="NCBI Taxonomy" id="1441875"/>
    <lineage>
        <taxon>Bacteria</taxon>
        <taxon>Bacillati</taxon>
        <taxon>Actinomycetota</taxon>
        <taxon>Actinomycetes</taxon>
        <taxon>Streptosporangiales</taxon>
        <taxon>Streptosporangiaceae</taxon>
        <taxon>Sphaerisporangium</taxon>
    </lineage>
</organism>
<gene>
    <name evidence="2" type="ORF">ACFO8L_11395</name>
</gene>
<sequence length="539" mass="57333">MIVRITAEWALWGKRPGTRDGDGVLSCSQGWLGPVDFGEIMTRYAPGTPAELPQVTVSWVGGGPDARLGLAVQEGSDGRDGLGRDIVLTRYFCAPFARLAAGPVSYGTLYESIAGCVLPVEGPLVLDVPPLDPAALAAAADETAVGAAALLLDGKRVCVVGGENVPLRDRLRFLDAVAALLPYGFRARLTASTWTSSATRHRIKLSFARHAPEGAHAVPWGRPVTIPADQETGHRYQRALTSLGGLAGLVARFARETEPRPMNADDRAAVLARFGGQDPDLDRRPDRDQDLYPEWDLDLDLDRGRHRDPDPGVDVDLGRDGDLGRDRDRDIDLDLEDGASEAAPGSLGALLASLPVHELAGAVLRQPDDLFARAVFSELTTRGEDPAERAEIGRTLGECGQLVAAIQRLHPGDPEAQRRRHQALLTAAYGPALDRRALEEVFFSPSLTPSAPLLAAMALMCAPDVRRLLVEAVFLDVLGRSGVARATVERIHALFAGQATGTAQDGSVAGRLFGLLDPDRGQNASNGPDRNGPAGGHPS</sequence>
<reference evidence="3" key="1">
    <citation type="journal article" date="2019" name="Int. J. Syst. Evol. Microbiol.">
        <title>The Global Catalogue of Microorganisms (GCM) 10K type strain sequencing project: providing services to taxonomists for standard genome sequencing and annotation.</title>
        <authorList>
            <consortium name="The Broad Institute Genomics Platform"/>
            <consortium name="The Broad Institute Genome Sequencing Center for Infectious Disease"/>
            <person name="Wu L."/>
            <person name="Ma J."/>
        </authorList>
    </citation>
    <scope>NUCLEOTIDE SEQUENCE [LARGE SCALE GENOMIC DNA]</scope>
    <source>
        <strain evidence="3">CCUG 49560</strain>
    </source>
</reference>
<dbReference type="EMBL" id="JBHSFN010000006">
    <property type="protein sequence ID" value="MFC4586683.1"/>
    <property type="molecule type" value="Genomic_DNA"/>
</dbReference>
<comment type="caution">
    <text evidence="2">The sequence shown here is derived from an EMBL/GenBank/DDBJ whole genome shotgun (WGS) entry which is preliminary data.</text>
</comment>